<protein>
    <submittedName>
        <fullName evidence="2">Uncharacterized protein</fullName>
    </submittedName>
</protein>
<dbReference type="EMBL" id="QUAM01000006">
    <property type="protein sequence ID" value="TPR12795.1"/>
    <property type="molecule type" value="Genomic_DNA"/>
</dbReference>
<evidence type="ECO:0000313" key="2">
    <source>
        <dbReference type="EMBL" id="TPR12795.1"/>
    </source>
</evidence>
<evidence type="ECO:0000313" key="3">
    <source>
        <dbReference type="Proteomes" id="UP000767392"/>
    </source>
</evidence>
<comment type="caution">
    <text evidence="2">The sequence shown here is derived from an EMBL/GenBank/DDBJ whole genome shotgun (WGS) entry which is preliminary data.</text>
</comment>
<dbReference type="Proteomes" id="UP000767392">
    <property type="component" value="Unassembled WGS sequence"/>
</dbReference>
<dbReference type="RefSeq" id="WP_105988517.1">
    <property type="nucleotide sequence ID" value="NZ_POST01000009.1"/>
</dbReference>
<reference evidence="2 3" key="1">
    <citation type="submission" date="2018-08" db="EMBL/GenBank/DDBJ databases">
        <title>Comparative genomics of wild bee and flower associated Lactobacillus reveals potential adaptation to the bee host.</title>
        <authorList>
            <person name="Vuong H.Q."/>
            <person name="Mcfrederick Q.S."/>
        </authorList>
    </citation>
    <scope>NUCLEOTIDE SEQUENCE [LARGE SCALE GENOMIC DNA]</scope>
    <source>
        <strain evidence="2 3">HV_04</strain>
    </source>
</reference>
<feature type="coiled-coil region" evidence="1">
    <location>
        <begin position="29"/>
        <end position="63"/>
    </location>
</feature>
<keyword evidence="3" id="KW-1185">Reference proteome</keyword>
<gene>
    <name evidence="2" type="ORF">DY048_07230</name>
</gene>
<keyword evidence="1" id="KW-0175">Coiled coil</keyword>
<organism evidence="2 3">
    <name type="scientific">Apilactobacillus timberlakei</name>
    <dbReference type="NCBI Taxonomy" id="2008380"/>
    <lineage>
        <taxon>Bacteria</taxon>
        <taxon>Bacillati</taxon>
        <taxon>Bacillota</taxon>
        <taxon>Bacilli</taxon>
        <taxon>Lactobacillales</taxon>
        <taxon>Lactobacillaceae</taxon>
        <taxon>Apilactobacillus</taxon>
    </lineage>
</organism>
<proteinExistence type="predicted"/>
<accession>A0ABY2YVP3</accession>
<evidence type="ECO:0000256" key="1">
    <source>
        <dbReference type="SAM" id="Coils"/>
    </source>
</evidence>
<sequence>MESGKMANVKGAAIMHNGEWLKISDRDEVNDLKGQVSNLQNDKASLNNDKSNLNNQINNLNNKIINNSEWLKTDIYGSRDPNTAVFFNNNQHLLIGYVNAYHDISVYMPENPFGANGFSDGSGQTNTLNMSMAYGPSIITMGVYVHNYSNGGYITFQGGFNGFFMMYVPVLY</sequence>
<name>A0ABY2YVP3_9LACO</name>